<organism evidence="15 16">
    <name type="scientific">Candida albicans (strain SC5314 / ATCC MYA-2876)</name>
    <name type="common">Yeast</name>
    <dbReference type="NCBI Taxonomy" id="237561"/>
    <lineage>
        <taxon>Eukaryota</taxon>
        <taxon>Fungi</taxon>
        <taxon>Dikarya</taxon>
        <taxon>Ascomycota</taxon>
        <taxon>Saccharomycotina</taxon>
        <taxon>Pichiomycetes</taxon>
        <taxon>Debaryomycetaceae</taxon>
        <taxon>Candida/Lodderomyces clade</taxon>
        <taxon>Candida</taxon>
    </lineage>
</organism>
<evidence type="ECO:0000256" key="9">
    <source>
        <dbReference type="ARBA" id="ARBA00023054"/>
    </source>
</evidence>
<keyword evidence="7" id="KW-0832">Ubl conjugation</keyword>
<dbReference type="InterPro" id="IPR008603">
    <property type="entry name" value="DCTN4"/>
</dbReference>
<protein>
    <recommendedName>
        <fullName evidence="12">Dynactin subunit 4</fullName>
    </recommendedName>
</protein>
<evidence type="ECO:0000256" key="8">
    <source>
        <dbReference type="ARBA" id="ARBA00022990"/>
    </source>
</evidence>
<evidence type="ECO:0000256" key="10">
    <source>
        <dbReference type="ARBA" id="ARBA00023212"/>
    </source>
</evidence>
<evidence type="ECO:0000256" key="6">
    <source>
        <dbReference type="ARBA" id="ARBA00022553"/>
    </source>
</evidence>
<gene>
    <name evidence="15" type="ordered locus">CAALFM_CR10190CA</name>
    <name evidence="14" type="ordered locus">orf19.7595</name>
</gene>
<evidence type="ECO:0000313" key="15">
    <source>
        <dbReference type="EMBL" id="AOW31670.1"/>
    </source>
</evidence>
<keyword evidence="10" id="KW-0206">Cytoskeleton</keyword>
<dbReference type="KEGG" id="cal:CAALFM_CR10190CA"/>
<dbReference type="GO" id="GO:0005869">
    <property type="term" value="C:dynactin complex"/>
    <property type="evidence" value="ECO:0000318"/>
    <property type="project" value="GO_Central"/>
</dbReference>
<dbReference type="eggNOG" id="ENOG502S8A6">
    <property type="taxonomic scope" value="Eukaryota"/>
</dbReference>
<keyword evidence="8" id="KW-0007">Acetylation</keyword>
<dbReference type="CGD" id="CAL0000184504">
    <property type="gene designation" value="orf19.7595"/>
</dbReference>
<name>A0A1D8PU66_CANAL</name>
<dbReference type="InParanoid" id="A0A1D8PU66"/>
<dbReference type="OMA" id="KNCFECP"/>
<dbReference type="AlphaFoldDB" id="A0A1D8PU66"/>
<comment type="subunit">
    <text evidence="13">Subunit of dynactin, a multiprotein complex part of a tripartite complex with dynein and a adapter, such as BICDL1, BICD2 or HOOK3. The dynactin complex is built around ACTR1A/ACTB filament and consists of an actin-related filament composed of a shoulder domain, a pointed end and a barbed end. Its length is defined by its flexible shoulder domain. The soulder is composed of 2 DCTN1 subunits, 4 DCTN2 and 2 DCTN3. The 4 DCNT2 (via N-terminus) bind the ACTR1A filament and act as molecular rulers to determine the length. The pointed end is important for binding dynein-dynactin cargo adapters. Consists of 4 subunits: ACTR10, DCNT4, DCTN5 and DCTN6. The barbed end is composed of a CAPZA1:CAPZB heterodimers, which binds ACTR1A/ACTB filament and dynactin and stabilizes dynactin. Interacts with ATP7B, but not ATP7A, in a copper-dependent manner. Interacts with ANK2; this interaction is required for localization at costameres. Interacts with N4BP2L1.</text>
</comment>
<dbReference type="Proteomes" id="UP000000559">
    <property type="component" value="Chromosome R"/>
</dbReference>
<sequence length="442" mass="51039">MSRIYNDSFIYCSEIPIDLNRIDTNFLYPLSELYFCPICQYPKAPYQTSFKIDYKFCSNCLTDYTKNNDLKLTKCIKNCFICPECTISNLNIKVFDHDNNGKAFEFNCGYCQYSFKTKVIYKPKPLYKIIMDEMDDPFHKLCQEIKQGVLKQRETRNDTTKIDTNIDELQLKLQNLNMYNNDEDHEEIERGKYPLSNKLTTKKTLRCLDCNNLVFSPIIENIPPTVNKAAVKFNAIDYLPTISMSKILNDQSNWKTHQVMLLHFINPLKTKVHINVSIPSSLQIKHTTENTNLAITTTPIPTTTIKLTILRNEFTLGGNTPGTNVVKTIPTALLTTNTSISKSELILRKGDSMYKQPPSSIEEIEENLDDYIEKGINWCSIPIIIKFRNNKSQFKLPENFSFKLPIYVNLKSDIIPISLAKISDRFSLGYWNVIELNNINIT</sequence>
<evidence type="ECO:0000256" key="5">
    <source>
        <dbReference type="ARBA" id="ARBA00022499"/>
    </source>
</evidence>
<evidence type="ECO:0000256" key="11">
    <source>
        <dbReference type="ARBA" id="ARBA00034776"/>
    </source>
</evidence>
<keyword evidence="16" id="KW-1185">Reference proteome</keyword>
<keyword evidence="5" id="KW-1017">Isopeptide bond</keyword>
<dbReference type="EMBL" id="CP017630">
    <property type="protein sequence ID" value="AOW31670.1"/>
    <property type="molecule type" value="Genomic_DNA"/>
</dbReference>
<comment type="subcellular location">
    <subcellularLocation>
        <location evidence="1">Cytoplasm</location>
        <location evidence="1">Cytoskeleton</location>
        <location evidence="1">Microtubule organizing center</location>
        <location evidence="1">Centrosome</location>
    </subcellularLocation>
    <subcellularLocation>
        <location evidence="2">Cytoplasm</location>
        <location evidence="2">Cytoskeleton</location>
        <location evidence="2">Stress fiber</location>
    </subcellularLocation>
    <subcellularLocation>
        <location evidence="3">Cytoplasm</location>
        <location evidence="3">Myofibril</location>
    </subcellularLocation>
</comment>
<proteinExistence type="inferred from homology"/>
<dbReference type="STRING" id="237561.A0A1D8PU66"/>
<keyword evidence="4" id="KW-0963">Cytoplasm</keyword>
<keyword evidence="6" id="KW-0597">Phosphoprotein</keyword>
<dbReference type="GO" id="GO:0001725">
    <property type="term" value="C:stress fiber"/>
    <property type="evidence" value="ECO:0007669"/>
    <property type="project" value="UniProtKB-SubCell"/>
</dbReference>
<dbReference type="RefSeq" id="XP_719357.1">
    <property type="nucleotide sequence ID" value="XM_714264.1"/>
</dbReference>
<dbReference type="GeneID" id="3638918"/>
<accession>A0A1D8PU66</accession>
<evidence type="ECO:0000256" key="13">
    <source>
        <dbReference type="ARBA" id="ARBA00093507"/>
    </source>
</evidence>
<dbReference type="VEuPathDB" id="FungiDB:CR_10190C_A"/>
<evidence type="ECO:0000313" key="16">
    <source>
        <dbReference type="Proteomes" id="UP000000559"/>
    </source>
</evidence>
<dbReference type="OrthoDB" id="283815at2759"/>
<evidence type="ECO:0000256" key="1">
    <source>
        <dbReference type="ARBA" id="ARBA00004300"/>
    </source>
</evidence>
<reference evidence="15 16" key="1">
    <citation type="journal article" date="2004" name="Proc. Natl. Acad. Sci. U.S.A.">
        <title>The diploid genome sequence of Candida albicans.</title>
        <authorList>
            <person name="Jones T."/>
            <person name="Federspiel N.A."/>
            <person name="Chibana H."/>
            <person name="Dungan J."/>
            <person name="Kalman S."/>
            <person name="Magee B.B."/>
            <person name="Newport G."/>
            <person name="Thorstenson Y.R."/>
            <person name="Agabian N."/>
            <person name="Magee P.T."/>
            <person name="Davis R.W."/>
            <person name="Scherer S."/>
        </authorList>
    </citation>
    <scope>NUCLEOTIDE SEQUENCE [LARGE SCALE GENOMIC DNA]</scope>
    <source>
        <strain evidence="16">SC5314 / ATCC MYA-2876</strain>
    </source>
</reference>
<reference evidence="15 16" key="2">
    <citation type="journal article" date="2007" name="Genome Biol.">
        <title>Assembly of the Candida albicans genome into sixteen supercontigs aligned on the eight chromosomes.</title>
        <authorList>
            <person name="van het Hoog M."/>
            <person name="Rast T.J."/>
            <person name="Martchenko M."/>
            <person name="Grindle S."/>
            <person name="Dignard D."/>
            <person name="Hogues H."/>
            <person name="Cuomo C."/>
            <person name="Berriman M."/>
            <person name="Scherer S."/>
            <person name="Magee B.B."/>
            <person name="Whiteway M."/>
            <person name="Chibana H."/>
            <person name="Nantel A."/>
            <person name="Magee P.T."/>
        </authorList>
    </citation>
    <scope>GENOME REANNOTATION</scope>
    <source>
        <strain evidence="16">SC5314 / ATCC MYA-2876</strain>
    </source>
</reference>
<reference evidence="15 16" key="3">
    <citation type="journal article" date="2013" name="Genome Biol.">
        <title>Assembly of a phased diploid Candida albicans genome facilitates allele-specific measurements and provides a simple model for repeat and indel structure.</title>
        <authorList>
            <person name="Muzzey D."/>
            <person name="Schwartz K."/>
            <person name="Weissman J.S."/>
            <person name="Sherlock G."/>
        </authorList>
    </citation>
    <scope>NUCLEOTIDE SEQUENCE [LARGE SCALE GENOMIC DNA]</scope>
    <source>
        <strain evidence="16">SC5314 / ATCC MYA-2876</strain>
    </source>
</reference>
<keyword evidence="9" id="KW-0175">Coiled coil</keyword>
<evidence type="ECO:0000256" key="3">
    <source>
        <dbReference type="ARBA" id="ARBA00004657"/>
    </source>
</evidence>
<evidence type="ECO:0000256" key="12">
    <source>
        <dbReference type="ARBA" id="ARBA00034864"/>
    </source>
</evidence>
<evidence type="ECO:0000256" key="2">
    <source>
        <dbReference type="ARBA" id="ARBA00004529"/>
    </source>
</evidence>
<dbReference type="PANTHER" id="PTHR13034">
    <property type="entry name" value="DYNACTIN P62 SUBUNIT"/>
    <property type="match status" value="1"/>
</dbReference>
<evidence type="ECO:0000256" key="7">
    <source>
        <dbReference type="ARBA" id="ARBA00022843"/>
    </source>
</evidence>
<dbReference type="PANTHER" id="PTHR13034:SF2">
    <property type="entry name" value="DYNACTIN SUBUNIT 4"/>
    <property type="match status" value="1"/>
</dbReference>
<comment type="similarity">
    <text evidence="11">Belongs to the dynactin subunit 4 family.</text>
</comment>
<evidence type="ECO:0000313" key="14">
    <source>
        <dbReference type="CGD" id="CAL0000184504"/>
    </source>
</evidence>
<evidence type="ECO:0000256" key="4">
    <source>
        <dbReference type="ARBA" id="ARBA00022490"/>
    </source>
</evidence>